<organism evidence="1 2">
    <name type="scientific">Chenopodium quinoa</name>
    <name type="common">Quinoa</name>
    <dbReference type="NCBI Taxonomy" id="63459"/>
    <lineage>
        <taxon>Eukaryota</taxon>
        <taxon>Viridiplantae</taxon>
        <taxon>Streptophyta</taxon>
        <taxon>Embryophyta</taxon>
        <taxon>Tracheophyta</taxon>
        <taxon>Spermatophyta</taxon>
        <taxon>Magnoliopsida</taxon>
        <taxon>eudicotyledons</taxon>
        <taxon>Gunneridae</taxon>
        <taxon>Pentapetalae</taxon>
        <taxon>Caryophyllales</taxon>
        <taxon>Chenopodiaceae</taxon>
        <taxon>Chenopodioideae</taxon>
        <taxon>Atripliceae</taxon>
        <taxon>Chenopodium</taxon>
    </lineage>
</organism>
<proteinExistence type="predicted"/>
<name>A0A803N9Z3_CHEQI</name>
<reference evidence="1" key="2">
    <citation type="submission" date="2021-03" db="UniProtKB">
        <authorList>
            <consortium name="EnsemblPlants"/>
        </authorList>
    </citation>
    <scope>IDENTIFICATION</scope>
</reference>
<reference evidence="1" key="1">
    <citation type="journal article" date="2017" name="Nature">
        <title>The genome of Chenopodium quinoa.</title>
        <authorList>
            <person name="Jarvis D.E."/>
            <person name="Ho Y.S."/>
            <person name="Lightfoot D.J."/>
            <person name="Schmoeckel S.M."/>
            <person name="Li B."/>
            <person name="Borm T.J.A."/>
            <person name="Ohyanagi H."/>
            <person name="Mineta K."/>
            <person name="Michell C.T."/>
            <person name="Saber N."/>
            <person name="Kharbatia N.M."/>
            <person name="Rupper R.R."/>
            <person name="Sharp A.R."/>
            <person name="Dally N."/>
            <person name="Boughton B.A."/>
            <person name="Woo Y.H."/>
            <person name="Gao G."/>
            <person name="Schijlen E.G.W.M."/>
            <person name="Guo X."/>
            <person name="Momin A.A."/>
            <person name="Negrao S."/>
            <person name="Al-Babili S."/>
            <person name="Gehring C."/>
            <person name="Roessner U."/>
            <person name="Jung C."/>
            <person name="Murphy K."/>
            <person name="Arold S.T."/>
            <person name="Gojobori T."/>
            <person name="van der Linden C.G."/>
            <person name="van Loo E.N."/>
            <person name="Jellen E.N."/>
            <person name="Maughan P.J."/>
            <person name="Tester M."/>
        </authorList>
    </citation>
    <scope>NUCLEOTIDE SEQUENCE [LARGE SCALE GENOMIC DNA]</scope>
    <source>
        <strain evidence="1">cv. PI 614886</strain>
    </source>
</reference>
<dbReference type="Gramene" id="AUR62042777-RA">
    <property type="protein sequence ID" value="AUR62042777-RA:cds"/>
    <property type="gene ID" value="AUR62042777"/>
</dbReference>
<sequence>MEVSHPPVKGHDRCEATPNLAQEDSTIGMVDQVSPSCESTSVPLPDAPFYSLVKSAASPNKSSSQNLKLLDEWLKKESGLSHRTCMASE</sequence>
<evidence type="ECO:0000313" key="2">
    <source>
        <dbReference type="Proteomes" id="UP000596660"/>
    </source>
</evidence>
<evidence type="ECO:0000313" key="1">
    <source>
        <dbReference type="EnsemblPlants" id="AUR62042777-RA:cds"/>
    </source>
</evidence>
<dbReference type="AlphaFoldDB" id="A0A803N9Z3"/>
<keyword evidence="2" id="KW-1185">Reference proteome</keyword>
<dbReference type="EnsemblPlants" id="AUR62042777-RA">
    <property type="protein sequence ID" value="AUR62042777-RA:cds"/>
    <property type="gene ID" value="AUR62042777"/>
</dbReference>
<dbReference type="Proteomes" id="UP000596660">
    <property type="component" value="Unplaced"/>
</dbReference>
<protein>
    <submittedName>
        <fullName evidence="1">Uncharacterized protein</fullName>
    </submittedName>
</protein>
<accession>A0A803N9Z3</accession>